<dbReference type="EMBL" id="CP150951">
    <property type="protein sequence ID" value="WZC49927.1"/>
    <property type="molecule type" value="Genomic_DNA"/>
</dbReference>
<name>A0ABZ2V7G5_9RHOB</name>
<keyword evidence="3" id="KW-1185">Reference proteome</keyword>
<feature type="transmembrane region" description="Helical" evidence="1">
    <location>
        <begin position="147"/>
        <end position="180"/>
    </location>
</feature>
<dbReference type="Proteomes" id="UP001440612">
    <property type="component" value="Chromosome"/>
</dbReference>
<keyword evidence="1" id="KW-1133">Transmembrane helix</keyword>
<feature type="transmembrane region" description="Helical" evidence="1">
    <location>
        <begin position="192"/>
        <end position="215"/>
    </location>
</feature>
<reference evidence="3" key="1">
    <citation type="submission" date="2024-04" db="EMBL/GenBank/DDBJ databases">
        <title>Phylogenomic analyses of a clade within the roseobacter group suggest taxonomic reassignments of species of the genera Aestuariivita, Citreicella, Loktanella, Nautella, Pelagibaca, Ruegeria, Thalassobius, Thiobacimonas and Tropicibacter, and the proposal o.</title>
        <authorList>
            <person name="Jeon C.O."/>
        </authorList>
    </citation>
    <scope>NUCLEOTIDE SEQUENCE [LARGE SCALE GENOMIC DNA]</scope>
    <source>
        <strain evidence="3">BS5-3</strain>
    </source>
</reference>
<evidence type="ECO:0000256" key="1">
    <source>
        <dbReference type="SAM" id="Phobius"/>
    </source>
</evidence>
<accession>A0ABZ2V7G5</accession>
<organism evidence="2 3">
    <name type="scientific">Yoonia phaeophyticola</name>
    <dbReference type="NCBI Taxonomy" id="3137369"/>
    <lineage>
        <taxon>Bacteria</taxon>
        <taxon>Pseudomonadati</taxon>
        <taxon>Pseudomonadota</taxon>
        <taxon>Alphaproteobacteria</taxon>
        <taxon>Rhodobacterales</taxon>
        <taxon>Paracoccaceae</taxon>
        <taxon>Yoonia</taxon>
    </lineage>
</organism>
<feature type="transmembrane region" description="Helical" evidence="1">
    <location>
        <begin position="227"/>
        <end position="250"/>
    </location>
</feature>
<dbReference type="RefSeq" id="WP_341368037.1">
    <property type="nucleotide sequence ID" value="NZ_CP150951.2"/>
</dbReference>
<protein>
    <submittedName>
        <fullName evidence="2">Uncharacterized protein</fullName>
    </submittedName>
</protein>
<evidence type="ECO:0000313" key="3">
    <source>
        <dbReference type="Proteomes" id="UP001440612"/>
    </source>
</evidence>
<gene>
    <name evidence="2" type="ORF">AABB29_04560</name>
</gene>
<proteinExistence type="predicted"/>
<feature type="transmembrane region" description="Helical" evidence="1">
    <location>
        <begin position="36"/>
        <end position="60"/>
    </location>
</feature>
<feature type="transmembrane region" description="Helical" evidence="1">
    <location>
        <begin position="6"/>
        <end position="24"/>
    </location>
</feature>
<keyword evidence="1" id="KW-0812">Transmembrane</keyword>
<sequence length="256" mass="27819">MTVTPLGYLFLGSALFGVLLAVGVRRRFAANGKPIGAAASLFFGFVLVTISTPFVMGSAWGGVSVYKMMTFPRFEATVIHFDSEWEEMTRTDSDGFSYTEDVLMHTPTLQFVDDTGQTVTQRGNIRSGKEPVIGDTVTVGYRPGQSLYVISVASIGLLTGLAVMMLILGYILAEVLMFVLGRKSKRLNKFGGILLGHIIIGGGMLGMLAGMLYGVYSYFQPGSDMPFGIMLLCLFFSLVLALAFTGMFFVGRKDRK</sequence>
<evidence type="ECO:0000313" key="2">
    <source>
        <dbReference type="EMBL" id="WZC49927.1"/>
    </source>
</evidence>
<keyword evidence="1" id="KW-0472">Membrane</keyword>